<sequence>MRISHDNRYIYICIYIIFFLDKKCIKYIFNYICFNSFFEENICVPILTYQISKKKNTFLYIWFNFLSTMISISE</sequence>
<accession>A0A2P5DSI6</accession>
<dbReference type="Proteomes" id="UP000237105">
    <property type="component" value="Unassembled WGS sequence"/>
</dbReference>
<name>A0A2P5DSI6_PARAD</name>
<protein>
    <submittedName>
        <fullName evidence="1">Uncharacterized protein</fullName>
    </submittedName>
</protein>
<organism evidence="1 2">
    <name type="scientific">Parasponia andersonii</name>
    <name type="common">Sponia andersonii</name>
    <dbReference type="NCBI Taxonomy" id="3476"/>
    <lineage>
        <taxon>Eukaryota</taxon>
        <taxon>Viridiplantae</taxon>
        <taxon>Streptophyta</taxon>
        <taxon>Embryophyta</taxon>
        <taxon>Tracheophyta</taxon>
        <taxon>Spermatophyta</taxon>
        <taxon>Magnoliopsida</taxon>
        <taxon>eudicotyledons</taxon>
        <taxon>Gunneridae</taxon>
        <taxon>Pentapetalae</taxon>
        <taxon>rosids</taxon>
        <taxon>fabids</taxon>
        <taxon>Rosales</taxon>
        <taxon>Cannabaceae</taxon>
        <taxon>Parasponia</taxon>
    </lineage>
</organism>
<gene>
    <name evidence="1" type="ORF">PanWU01x14_036750</name>
</gene>
<dbReference type="AlphaFoldDB" id="A0A2P5DSI6"/>
<keyword evidence="2" id="KW-1185">Reference proteome</keyword>
<evidence type="ECO:0000313" key="2">
    <source>
        <dbReference type="Proteomes" id="UP000237105"/>
    </source>
</evidence>
<reference evidence="2" key="1">
    <citation type="submission" date="2016-06" db="EMBL/GenBank/DDBJ databases">
        <title>Parallel loss of symbiosis genes in relatives of nitrogen-fixing non-legume Parasponia.</title>
        <authorList>
            <person name="Van Velzen R."/>
            <person name="Holmer R."/>
            <person name="Bu F."/>
            <person name="Rutten L."/>
            <person name="Van Zeijl A."/>
            <person name="Liu W."/>
            <person name="Santuari L."/>
            <person name="Cao Q."/>
            <person name="Sharma T."/>
            <person name="Shen D."/>
            <person name="Roswanjaya Y."/>
            <person name="Wardhani T."/>
            <person name="Kalhor M.S."/>
            <person name="Jansen J."/>
            <person name="Van den Hoogen J."/>
            <person name="Gungor B."/>
            <person name="Hartog M."/>
            <person name="Hontelez J."/>
            <person name="Verver J."/>
            <person name="Yang W.-C."/>
            <person name="Schijlen E."/>
            <person name="Repin R."/>
            <person name="Schilthuizen M."/>
            <person name="Schranz E."/>
            <person name="Heidstra R."/>
            <person name="Miyata K."/>
            <person name="Fedorova E."/>
            <person name="Kohlen W."/>
            <person name="Bisseling T."/>
            <person name="Smit S."/>
            <person name="Geurts R."/>
        </authorList>
    </citation>
    <scope>NUCLEOTIDE SEQUENCE [LARGE SCALE GENOMIC DNA]</scope>
    <source>
        <strain evidence="2">cv. WU1-14</strain>
    </source>
</reference>
<comment type="caution">
    <text evidence="1">The sequence shown here is derived from an EMBL/GenBank/DDBJ whole genome shotgun (WGS) entry which is preliminary data.</text>
</comment>
<dbReference type="OrthoDB" id="10534734at2759"/>
<evidence type="ECO:0000313" key="1">
    <source>
        <dbReference type="EMBL" id="PON76257.1"/>
    </source>
</evidence>
<proteinExistence type="predicted"/>
<dbReference type="EMBL" id="JXTB01000019">
    <property type="protein sequence ID" value="PON76257.1"/>
    <property type="molecule type" value="Genomic_DNA"/>
</dbReference>